<keyword evidence="9 11" id="KW-0520">NAD</keyword>
<evidence type="ECO:0000256" key="7">
    <source>
        <dbReference type="ARBA" id="ARBA00022741"/>
    </source>
</evidence>
<dbReference type="PANTHER" id="PTHR39321:SF3">
    <property type="entry name" value="PHOSPHOPANTETHEINE ADENYLYLTRANSFERASE"/>
    <property type="match status" value="1"/>
</dbReference>
<dbReference type="AlphaFoldDB" id="A0A0A2SVN8"/>
<feature type="domain" description="Cytidyltransferase-like" evidence="12">
    <location>
        <begin position="6"/>
        <end position="185"/>
    </location>
</feature>
<dbReference type="EMBL" id="JNCF01000016">
    <property type="protein sequence ID" value="KGP63479.1"/>
    <property type="molecule type" value="Genomic_DNA"/>
</dbReference>
<evidence type="ECO:0000256" key="9">
    <source>
        <dbReference type="ARBA" id="ARBA00023027"/>
    </source>
</evidence>
<dbReference type="STRING" id="1498499.EP47_05710"/>
<dbReference type="SUPFAM" id="SSF52374">
    <property type="entry name" value="Nucleotidylyl transferase"/>
    <property type="match status" value="1"/>
</dbReference>
<dbReference type="PANTHER" id="PTHR39321">
    <property type="entry name" value="NICOTINATE-NUCLEOTIDE ADENYLYLTRANSFERASE-RELATED"/>
    <property type="match status" value="1"/>
</dbReference>
<sequence length="211" mass="24855">MHSIAIFGGTFDPVHNGHIMTSLRIQAHFKFDDYYFLPCKIPAIKPPSYANSKQRVEMLTLAIKPYPDFKLDTRELDRDTPSYMVHTLESYRAEYNDSSITLIIGYDSLLTLPQWHQWKKIITLANLLVITREEFSKHPLPSLVQIFLKQYRNDDKSALFNHQAGVIYLFDAGRYDISSSRIREKFKQHKDPKNDLPKSVYYYIKKQELYQ</sequence>
<comment type="pathway">
    <text evidence="2 11">Cofactor biosynthesis; NAD(+) biosynthesis; deamido-NAD(+) from nicotinate D-ribonucleotide: step 1/1.</text>
</comment>
<dbReference type="EC" id="2.7.7.18" evidence="11"/>
<evidence type="ECO:0000256" key="2">
    <source>
        <dbReference type="ARBA" id="ARBA00005019"/>
    </source>
</evidence>
<dbReference type="OrthoDB" id="5295945at2"/>
<evidence type="ECO:0000313" key="13">
    <source>
        <dbReference type="EMBL" id="KGP63479.1"/>
    </source>
</evidence>
<dbReference type="RefSeq" id="WP_035888766.1">
    <property type="nucleotide sequence ID" value="NZ_JNCF01000016.1"/>
</dbReference>
<comment type="function">
    <text evidence="1 11">Catalyzes the reversible adenylation of nicotinate mononucleotide (NaMN) to nicotinic acid adenine dinucleotide (NaAD).</text>
</comment>
<organism evidence="13 14">
    <name type="scientific">Legionella norrlandica</name>
    <dbReference type="NCBI Taxonomy" id="1498499"/>
    <lineage>
        <taxon>Bacteria</taxon>
        <taxon>Pseudomonadati</taxon>
        <taxon>Pseudomonadota</taxon>
        <taxon>Gammaproteobacteria</taxon>
        <taxon>Legionellales</taxon>
        <taxon>Legionellaceae</taxon>
        <taxon>Legionella</taxon>
    </lineage>
</organism>
<evidence type="ECO:0000256" key="11">
    <source>
        <dbReference type="HAMAP-Rule" id="MF_00244"/>
    </source>
</evidence>
<name>A0A0A2SVN8_9GAMM</name>
<evidence type="ECO:0000313" key="14">
    <source>
        <dbReference type="Proteomes" id="UP000054422"/>
    </source>
</evidence>
<comment type="caution">
    <text evidence="13">The sequence shown here is derived from an EMBL/GenBank/DDBJ whole genome shotgun (WGS) entry which is preliminary data.</text>
</comment>
<evidence type="ECO:0000256" key="5">
    <source>
        <dbReference type="ARBA" id="ARBA00022679"/>
    </source>
</evidence>
<evidence type="ECO:0000256" key="1">
    <source>
        <dbReference type="ARBA" id="ARBA00002324"/>
    </source>
</evidence>
<protein>
    <recommendedName>
        <fullName evidence="11">Probable nicotinate-nucleotide adenylyltransferase</fullName>
        <ecNumber evidence="11">2.7.7.18</ecNumber>
    </recommendedName>
    <alternativeName>
        <fullName evidence="11">Deamido-NAD(+) diphosphorylase</fullName>
    </alternativeName>
    <alternativeName>
        <fullName evidence="11">Deamido-NAD(+) pyrophosphorylase</fullName>
    </alternativeName>
    <alternativeName>
        <fullName evidence="11">Nicotinate mononucleotide adenylyltransferase</fullName>
        <shortName evidence="11">NaMN adenylyltransferase</shortName>
    </alternativeName>
</protein>
<proteinExistence type="inferred from homology"/>
<keyword evidence="6 11" id="KW-0548">Nucleotidyltransferase</keyword>
<evidence type="ECO:0000256" key="10">
    <source>
        <dbReference type="ARBA" id="ARBA00048721"/>
    </source>
</evidence>
<dbReference type="GO" id="GO:0004515">
    <property type="term" value="F:nicotinate-nucleotide adenylyltransferase activity"/>
    <property type="evidence" value="ECO:0007669"/>
    <property type="project" value="UniProtKB-UniRule"/>
</dbReference>
<dbReference type="UniPathway" id="UPA00253">
    <property type="reaction ID" value="UER00332"/>
</dbReference>
<dbReference type="NCBIfam" id="TIGR00125">
    <property type="entry name" value="cyt_tran_rel"/>
    <property type="match status" value="1"/>
</dbReference>
<keyword evidence="7 11" id="KW-0547">Nucleotide-binding</keyword>
<dbReference type="CDD" id="cd02165">
    <property type="entry name" value="NMNAT"/>
    <property type="match status" value="1"/>
</dbReference>
<keyword evidence="14" id="KW-1185">Reference proteome</keyword>
<comment type="similarity">
    <text evidence="3 11">Belongs to the NadD family.</text>
</comment>
<accession>A0A0A2SVN8</accession>
<dbReference type="InterPro" id="IPR014729">
    <property type="entry name" value="Rossmann-like_a/b/a_fold"/>
</dbReference>
<dbReference type="InterPro" id="IPR004821">
    <property type="entry name" value="Cyt_trans-like"/>
</dbReference>
<dbReference type="InterPro" id="IPR005248">
    <property type="entry name" value="NadD/NMNAT"/>
</dbReference>
<dbReference type="NCBIfam" id="NF000839">
    <property type="entry name" value="PRK00071.1-1"/>
    <property type="match status" value="1"/>
</dbReference>
<evidence type="ECO:0000256" key="4">
    <source>
        <dbReference type="ARBA" id="ARBA00022642"/>
    </source>
</evidence>
<dbReference type="GO" id="GO:0009435">
    <property type="term" value="P:NAD+ biosynthetic process"/>
    <property type="evidence" value="ECO:0007669"/>
    <property type="project" value="UniProtKB-UniRule"/>
</dbReference>
<comment type="catalytic activity">
    <reaction evidence="10 11">
        <text>nicotinate beta-D-ribonucleotide + ATP + H(+) = deamido-NAD(+) + diphosphate</text>
        <dbReference type="Rhea" id="RHEA:22860"/>
        <dbReference type="ChEBI" id="CHEBI:15378"/>
        <dbReference type="ChEBI" id="CHEBI:30616"/>
        <dbReference type="ChEBI" id="CHEBI:33019"/>
        <dbReference type="ChEBI" id="CHEBI:57502"/>
        <dbReference type="ChEBI" id="CHEBI:58437"/>
        <dbReference type="EC" id="2.7.7.18"/>
    </reaction>
</comment>
<gene>
    <name evidence="11" type="primary">nadD</name>
    <name evidence="13" type="ORF">EP47_05710</name>
</gene>
<evidence type="ECO:0000256" key="6">
    <source>
        <dbReference type="ARBA" id="ARBA00022695"/>
    </source>
</evidence>
<evidence type="ECO:0000259" key="12">
    <source>
        <dbReference type="Pfam" id="PF01467"/>
    </source>
</evidence>
<dbReference type="Gene3D" id="3.40.50.620">
    <property type="entry name" value="HUPs"/>
    <property type="match status" value="1"/>
</dbReference>
<evidence type="ECO:0000256" key="8">
    <source>
        <dbReference type="ARBA" id="ARBA00022840"/>
    </source>
</evidence>
<dbReference type="HAMAP" id="MF_00244">
    <property type="entry name" value="NaMN_adenylyltr"/>
    <property type="match status" value="1"/>
</dbReference>
<keyword evidence="4 11" id="KW-0662">Pyridine nucleotide biosynthesis</keyword>
<dbReference type="GO" id="GO:0005524">
    <property type="term" value="F:ATP binding"/>
    <property type="evidence" value="ECO:0007669"/>
    <property type="project" value="UniProtKB-KW"/>
</dbReference>
<dbReference type="Pfam" id="PF01467">
    <property type="entry name" value="CTP_transf_like"/>
    <property type="match status" value="1"/>
</dbReference>
<evidence type="ECO:0000256" key="3">
    <source>
        <dbReference type="ARBA" id="ARBA00009014"/>
    </source>
</evidence>
<dbReference type="Proteomes" id="UP000054422">
    <property type="component" value="Unassembled WGS sequence"/>
</dbReference>
<keyword evidence="8 11" id="KW-0067">ATP-binding</keyword>
<dbReference type="NCBIfam" id="TIGR00482">
    <property type="entry name" value="nicotinate (nicotinamide) nucleotide adenylyltransferase"/>
    <property type="match status" value="1"/>
</dbReference>
<keyword evidence="5 11" id="KW-0808">Transferase</keyword>
<reference evidence="13 14" key="1">
    <citation type="submission" date="2014-05" db="EMBL/GenBank/DDBJ databases">
        <authorList>
            <person name="Rizzardi K."/>
            <person name="Winiecka-Krusnell J."/>
            <person name="Ramliden M."/>
            <person name="Alm E."/>
            <person name="Andersson S."/>
            <person name="Byfors S."/>
        </authorList>
    </citation>
    <scope>NUCLEOTIDE SEQUENCE [LARGE SCALE GENOMIC DNA]</scope>
    <source>
        <strain evidence="13 14">LEGN</strain>
    </source>
</reference>